<dbReference type="RefSeq" id="WP_159230469.1">
    <property type="nucleotide sequence ID" value="NZ_CACSIP010000014.1"/>
</dbReference>
<feature type="transmembrane region" description="Helical" evidence="7">
    <location>
        <begin position="101"/>
        <end position="122"/>
    </location>
</feature>
<comment type="subcellular location">
    <subcellularLocation>
        <location evidence="1 7">Cell membrane</location>
        <topology evidence="1 7">Multi-pass membrane protein</topology>
    </subcellularLocation>
</comment>
<evidence type="ECO:0000256" key="2">
    <source>
        <dbReference type="ARBA" id="ARBA00022448"/>
    </source>
</evidence>
<dbReference type="InterPro" id="IPR000515">
    <property type="entry name" value="MetI-like"/>
</dbReference>
<dbReference type="Proteomes" id="UP000430146">
    <property type="component" value="Unassembled WGS sequence"/>
</dbReference>
<feature type="transmembrane region" description="Helical" evidence="7">
    <location>
        <begin position="134"/>
        <end position="155"/>
    </location>
</feature>
<dbReference type="AlphaFoldDB" id="A0A5S9QC74"/>
<evidence type="ECO:0000256" key="7">
    <source>
        <dbReference type="RuleBase" id="RU363032"/>
    </source>
</evidence>
<accession>A0A5S9QC74</accession>
<keyword evidence="3" id="KW-1003">Cell membrane</keyword>
<dbReference type="InterPro" id="IPR035906">
    <property type="entry name" value="MetI-like_sf"/>
</dbReference>
<dbReference type="EMBL" id="CACSIP010000014">
    <property type="protein sequence ID" value="CAA0115874.1"/>
    <property type="molecule type" value="Genomic_DNA"/>
</dbReference>
<dbReference type="SUPFAM" id="SSF161098">
    <property type="entry name" value="MetI-like"/>
    <property type="match status" value="1"/>
</dbReference>
<keyword evidence="5 7" id="KW-1133">Transmembrane helix</keyword>
<dbReference type="Pfam" id="PF19300">
    <property type="entry name" value="BPD_transp_1_N"/>
    <property type="match status" value="1"/>
</dbReference>
<dbReference type="PANTHER" id="PTHR43163">
    <property type="entry name" value="DIPEPTIDE TRANSPORT SYSTEM PERMEASE PROTEIN DPPB-RELATED"/>
    <property type="match status" value="1"/>
</dbReference>
<evidence type="ECO:0000256" key="1">
    <source>
        <dbReference type="ARBA" id="ARBA00004651"/>
    </source>
</evidence>
<keyword evidence="2 7" id="KW-0813">Transport</keyword>
<organism evidence="9 10">
    <name type="scientific">Mycolicibacterium vanbaalenii</name>
    <name type="common">Mycobacterium vanbaalenii</name>
    <dbReference type="NCBI Taxonomy" id="110539"/>
    <lineage>
        <taxon>Bacteria</taxon>
        <taxon>Bacillati</taxon>
        <taxon>Actinomycetota</taxon>
        <taxon>Actinomycetes</taxon>
        <taxon>Mycobacteriales</taxon>
        <taxon>Mycobacteriaceae</taxon>
        <taxon>Mycolicibacterium</taxon>
    </lineage>
</organism>
<evidence type="ECO:0000256" key="4">
    <source>
        <dbReference type="ARBA" id="ARBA00022692"/>
    </source>
</evidence>
<dbReference type="GO" id="GO:0005886">
    <property type="term" value="C:plasma membrane"/>
    <property type="evidence" value="ECO:0007669"/>
    <property type="project" value="UniProtKB-SubCell"/>
</dbReference>
<feature type="transmembrane region" description="Helical" evidence="7">
    <location>
        <begin position="175"/>
        <end position="193"/>
    </location>
</feature>
<name>A0A5S9QC74_MYCVN</name>
<keyword evidence="10" id="KW-1185">Reference proteome</keyword>
<keyword evidence="4 7" id="KW-0812">Transmembrane</keyword>
<dbReference type="GO" id="GO:0055085">
    <property type="term" value="P:transmembrane transport"/>
    <property type="evidence" value="ECO:0007669"/>
    <property type="project" value="InterPro"/>
</dbReference>
<evidence type="ECO:0000256" key="6">
    <source>
        <dbReference type="ARBA" id="ARBA00023136"/>
    </source>
</evidence>
<evidence type="ECO:0000256" key="5">
    <source>
        <dbReference type="ARBA" id="ARBA00022989"/>
    </source>
</evidence>
<dbReference type="OrthoDB" id="147639at2"/>
<feature type="transmembrane region" description="Helical" evidence="7">
    <location>
        <begin position="232"/>
        <end position="258"/>
    </location>
</feature>
<comment type="similarity">
    <text evidence="7">Belongs to the binding-protein-dependent transport system permease family.</text>
</comment>
<dbReference type="Gene3D" id="1.10.3720.10">
    <property type="entry name" value="MetI-like"/>
    <property type="match status" value="1"/>
</dbReference>
<dbReference type="CDD" id="cd06261">
    <property type="entry name" value="TM_PBP2"/>
    <property type="match status" value="1"/>
</dbReference>
<proteinExistence type="inferred from homology"/>
<evidence type="ECO:0000256" key="3">
    <source>
        <dbReference type="ARBA" id="ARBA00022475"/>
    </source>
</evidence>
<dbReference type="PANTHER" id="PTHR43163:SF6">
    <property type="entry name" value="DIPEPTIDE TRANSPORT SYSTEM PERMEASE PROTEIN DPPB-RELATED"/>
    <property type="match status" value="1"/>
</dbReference>
<evidence type="ECO:0000313" key="9">
    <source>
        <dbReference type="EMBL" id="CAA0115874.1"/>
    </source>
</evidence>
<feature type="domain" description="ABC transmembrane type-1" evidence="8">
    <location>
        <begin position="95"/>
        <end position="297"/>
    </location>
</feature>
<evidence type="ECO:0000313" key="10">
    <source>
        <dbReference type="Proteomes" id="UP000430146"/>
    </source>
</evidence>
<sequence length="312" mass="33557">MARYIMQRLALGVVVLWGLASLVFFILHLVPGDPVRQALGGRASEETVAKVRADLGLDRPLLAQYQSFLADLIHGDLGRSIALNASVTDILGQRLPPSLLLLGYALLIAVLIGVPLGIWSALRPNGAADHGIRLITTFIYGMPAFWLGLMLALFFGLKLGWFPVSGYEDGAAGALRSLTLPALTMGCALIVIITRTLRSNLIQVLGSDFIEAARSRGFSEHRIVFGHAMRNAVIPTITVLATLLAYLIGGTVVIESVFRIPGTGSLLVQSIFQRDYQMVQAIAVLAGIVVVTASFATDLLHAALDPRVRIQR</sequence>
<gene>
    <name evidence="9" type="primary">gsiC_1</name>
    <name evidence="9" type="ORF">AELLOGFF_03833</name>
</gene>
<evidence type="ECO:0000259" key="8">
    <source>
        <dbReference type="PROSITE" id="PS50928"/>
    </source>
</evidence>
<dbReference type="Pfam" id="PF00528">
    <property type="entry name" value="BPD_transp_1"/>
    <property type="match status" value="1"/>
</dbReference>
<dbReference type="InterPro" id="IPR045621">
    <property type="entry name" value="BPD_transp_1_N"/>
</dbReference>
<feature type="transmembrane region" description="Helical" evidence="7">
    <location>
        <begin position="278"/>
        <end position="304"/>
    </location>
</feature>
<dbReference type="PROSITE" id="PS50928">
    <property type="entry name" value="ABC_TM1"/>
    <property type="match status" value="1"/>
</dbReference>
<protein>
    <submittedName>
        <fullName evidence="9">Glutathione transport system permease protein GsiC</fullName>
    </submittedName>
</protein>
<reference evidence="9 10" key="1">
    <citation type="submission" date="2019-11" db="EMBL/GenBank/DDBJ databases">
        <authorList>
            <person name="Holert J."/>
        </authorList>
    </citation>
    <scope>NUCLEOTIDE SEQUENCE [LARGE SCALE GENOMIC DNA]</scope>
    <source>
        <strain evidence="9">BC8_1</strain>
    </source>
</reference>
<keyword evidence="6 7" id="KW-0472">Membrane</keyword>